<dbReference type="InterPro" id="IPR013087">
    <property type="entry name" value="Znf_C2H2_type"/>
</dbReference>
<evidence type="ECO:0000259" key="2">
    <source>
        <dbReference type="PROSITE" id="PS00028"/>
    </source>
</evidence>
<evidence type="ECO:0000256" key="1">
    <source>
        <dbReference type="SAM" id="MobiDB-lite"/>
    </source>
</evidence>
<dbReference type="EMBL" id="BTSX01000005">
    <property type="protein sequence ID" value="GMT02025.1"/>
    <property type="molecule type" value="Genomic_DNA"/>
</dbReference>
<feature type="domain" description="C2H2-type" evidence="2">
    <location>
        <begin position="112"/>
        <end position="133"/>
    </location>
</feature>
<comment type="caution">
    <text evidence="3">The sequence shown here is derived from an EMBL/GenBank/DDBJ whole genome shotgun (WGS) entry which is preliminary data.</text>
</comment>
<feature type="non-terminal residue" evidence="3">
    <location>
        <position position="206"/>
    </location>
</feature>
<gene>
    <name evidence="3" type="ORF">PENTCL1PPCAC_24199</name>
</gene>
<feature type="region of interest" description="Disordered" evidence="1">
    <location>
        <begin position="37"/>
        <end position="64"/>
    </location>
</feature>
<keyword evidence="4" id="KW-1185">Reference proteome</keyword>
<protein>
    <recommendedName>
        <fullName evidence="2">C2H2-type domain-containing protein</fullName>
    </recommendedName>
</protein>
<sequence>LGAAISRAALKYWVNLLQPEKEQEQIAAAAAVVGSSKRIKKEQQPPAHQQQNQAAAAAAAPPSAAPSTGITCEICDVARTDKNSYLLHLQSSHGLLKQKSAAYIQKRASIACSRCKDRFWTYEGLERHLVMSHGLVTSDLLMKAQTKKDGGRCKLCSKQVELNMLQHLVAGHQVRLASAEITYSCDNCSYTSQSYQKLKEHLSKRH</sequence>
<dbReference type="SMART" id="SM00355">
    <property type="entry name" value="ZnF_C2H2"/>
    <property type="match status" value="4"/>
</dbReference>
<reference evidence="3" key="1">
    <citation type="submission" date="2023-10" db="EMBL/GenBank/DDBJ databases">
        <title>Genome assembly of Pristionchus species.</title>
        <authorList>
            <person name="Yoshida K."/>
            <person name="Sommer R.J."/>
        </authorList>
    </citation>
    <scope>NUCLEOTIDE SEQUENCE</scope>
    <source>
        <strain evidence="3">RS0144</strain>
    </source>
</reference>
<proteinExistence type="predicted"/>
<feature type="non-terminal residue" evidence="3">
    <location>
        <position position="1"/>
    </location>
</feature>
<dbReference type="Gene3D" id="3.30.160.60">
    <property type="entry name" value="Classic Zinc Finger"/>
    <property type="match status" value="1"/>
</dbReference>
<evidence type="ECO:0000313" key="3">
    <source>
        <dbReference type="EMBL" id="GMT02025.1"/>
    </source>
</evidence>
<dbReference type="PROSITE" id="PS00028">
    <property type="entry name" value="ZINC_FINGER_C2H2_1"/>
    <property type="match status" value="1"/>
</dbReference>
<feature type="compositionally biased region" description="Low complexity" evidence="1">
    <location>
        <begin position="44"/>
        <end position="64"/>
    </location>
</feature>
<evidence type="ECO:0000313" key="4">
    <source>
        <dbReference type="Proteomes" id="UP001432027"/>
    </source>
</evidence>
<organism evidence="3 4">
    <name type="scientific">Pristionchus entomophagus</name>
    <dbReference type="NCBI Taxonomy" id="358040"/>
    <lineage>
        <taxon>Eukaryota</taxon>
        <taxon>Metazoa</taxon>
        <taxon>Ecdysozoa</taxon>
        <taxon>Nematoda</taxon>
        <taxon>Chromadorea</taxon>
        <taxon>Rhabditida</taxon>
        <taxon>Rhabditina</taxon>
        <taxon>Diplogasteromorpha</taxon>
        <taxon>Diplogasteroidea</taxon>
        <taxon>Neodiplogasteridae</taxon>
        <taxon>Pristionchus</taxon>
    </lineage>
</organism>
<accession>A0AAV5U781</accession>
<dbReference type="Proteomes" id="UP001432027">
    <property type="component" value="Unassembled WGS sequence"/>
</dbReference>
<dbReference type="AlphaFoldDB" id="A0AAV5U781"/>
<name>A0AAV5U781_9BILA</name>